<dbReference type="AlphaFoldDB" id="A0A2P2NNL8"/>
<sequence>MASCLTEDSVPLPSYYNNNFYGSDQPTVMDPQSETSTLVSHNSNHSFSLAASILSTPSSSSTPLNSNSTTYINGNSSSHTEDELESYCSNLLKLEFSDIFDVSNFM</sequence>
<organism evidence="1">
    <name type="scientific">Rhizophora mucronata</name>
    <name type="common">Asiatic mangrove</name>
    <dbReference type="NCBI Taxonomy" id="61149"/>
    <lineage>
        <taxon>Eukaryota</taxon>
        <taxon>Viridiplantae</taxon>
        <taxon>Streptophyta</taxon>
        <taxon>Embryophyta</taxon>
        <taxon>Tracheophyta</taxon>
        <taxon>Spermatophyta</taxon>
        <taxon>Magnoliopsida</taxon>
        <taxon>eudicotyledons</taxon>
        <taxon>Gunneridae</taxon>
        <taxon>Pentapetalae</taxon>
        <taxon>rosids</taxon>
        <taxon>fabids</taxon>
        <taxon>Malpighiales</taxon>
        <taxon>Rhizophoraceae</taxon>
        <taxon>Rhizophora</taxon>
    </lineage>
</organism>
<evidence type="ECO:0000313" key="1">
    <source>
        <dbReference type="EMBL" id="MBX43994.1"/>
    </source>
</evidence>
<reference evidence="1" key="1">
    <citation type="submission" date="2018-02" db="EMBL/GenBank/DDBJ databases">
        <title>Rhizophora mucronata_Transcriptome.</title>
        <authorList>
            <person name="Meera S.P."/>
            <person name="Sreeshan A."/>
            <person name="Augustine A."/>
        </authorList>
    </citation>
    <scope>NUCLEOTIDE SEQUENCE</scope>
    <source>
        <tissue evidence="1">Leaf</tissue>
    </source>
</reference>
<name>A0A2P2NNL8_RHIMU</name>
<proteinExistence type="predicted"/>
<protein>
    <submittedName>
        <fullName evidence="1">Uncharacterized protein</fullName>
    </submittedName>
</protein>
<dbReference type="EMBL" id="GGEC01063510">
    <property type="protein sequence ID" value="MBX43994.1"/>
    <property type="molecule type" value="Transcribed_RNA"/>
</dbReference>
<accession>A0A2P2NNL8</accession>